<dbReference type="EMBL" id="DF968181">
    <property type="protein sequence ID" value="GAP41722.1"/>
    <property type="molecule type" value="Genomic_DNA"/>
</dbReference>
<name>A0A0S7BMT4_9CHLR</name>
<accession>A0A0S7BMT4</accession>
<dbReference type="AlphaFoldDB" id="A0A0S7BMT4"/>
<dbReference type="Proteomes" id="UP000053370">
    <property type="component" value="Unassembled WGS sequence"/>
</dbReference>
<feature type="chain" id="PRO_5006633044" description="DUF4352 domain-containing protein" evidence="2">
    <location>
        <begin position="23"/>
        <end position="908"/>
    </location>
</feature>
<evidence type="ECO:0000313" key="5">
    <source>
        <dbReference type="Proteomes" id="UP000053370"/>
    </source>
</evidence>
<dbReference type="Pfam" id="PF11611">
    <property type="entry name" value="DUF4352"/>
    <property type="match status" value="1"/>
</dbReference>
<reference evidence="4" key="1">
    <citation type="journal article" date="2015" name="Genome Announc.">
        <title>Draft Genome Sequence of Anaerolineae Strain TC1, a Novel Isolate from a Methanogenic Wastewater Treatment System.</title>
        <authorList>
            <person name="Matsuura N."/>
            <person name="Tourlousse D.M."/>
            <person name="Sun L."/>
            <person name="Toyonaga M."/>
            <person name="Kuroda K."/>
            <person name="Ohashi A."/>
            <person name="Cruz R."/>
            <person name="Yamaguchi T."/>
            <person name="Sekiguchi Y."/>
        </authorList>
    </citation>
    <scope>NUCLEOTIDE SEQUENCE [LARGE SCALE GENOMIC DNA]</scope>
    <source>
        <strain evidence="4">TC1</strain>
    </source>
</reference>
<feature type="domain" description="DUF4352" evidence="3">
    <location>
        <begin position="36"/>
        <end position="130"/>
    </location>
</feature>
<evidence type="ECO:0000256" key="1">
    <source>
        <dbReference type="ARBA" id="ARBA00022729"/>
    </source>
</evidence>
<keyword evidence="5" id="KW-1185">Reference proteome</keyword>
<dbReference type="RefSeq" id="WP_062283510.1">
    <property type="nucleotide sequence ID" value="NZ_DF968181.1"/>
</dbReference>
<proteinExistence type="predicted"/>
<evidence type="ECO:0000256" key="2">
    <source>
        <dbReference type="SAM" id="SignalP"/>
    </source>
</evidence>
<sequence>MKSCRSIRLLILILLLFPSVTAESFWRTSQIGDTITRSDRSTTLLTAVIDDSRLEVNFSIRNTGASDIQISSFLNFRAENAAGKDLINDSFSCNHPAINGTIQPNSELSGSVCFKILEPAPYKVYYQPGLGPSTDDMVWQIDNIVEGADVETASDENEITLINQNISLVADETEEDNSQLNASAIDEPASGSIFDRLIQPKPTSLPSQIEDSQIEKSETEPAISNVFIEGIDKGLLLYLVPTIFPKVAIDQNNWGQSDFQQDKGEGVIFEGKAENEYYHLGIRTQSPLKEITYSIHDIRPDLSPLHDFYLHVDITKNEMLPADNRGRCYLSYSNLNPDRTNLNNYQWVVIEPGYYIYTGNNANPSSSKYKDWFSVPSYGQIGTEDSIDIIRVNGVANIYFNQVFIGEVEDNAIEDVTVKIGAMLSEGGQSVDCLFRNFQIRTLDDIPTPPEDFSPISLISEPGNQAVENQPIQVEQIESLFPTIILDRNNSGLQNLQTNLGDGKNYTTLFKNGIYHTIFSASVPLTEGYSYGEYFRQNTASISDFAFHADITLSEVLPNGSAGNCVLSYSNGRMIGDDQYQSVNFYFGYESFLYSNKNGGTYLDGIDLSAFGNIGKNYRVDIIRLNGTANLFIDGIYIGKFDDEIDGNINWWFGSYTGSGGTYTDCAFNNFEIRTTQNVQTIQNPTQNAAPQINPEKQNLLDQVQTLFPNIAVNPNNWGISENDETVSDGVTYHSRLENNTYHTILDAPGGTIEDESYGHYLSTRLGSFRNFALHTDVTITTVRPADGYGDCYISYTDQEIAGEKRYKWFDVEPGYSINTYTYPEDESYEFFDLSNYGEIGKTYSIDIIRIDGIANVFIDGVFIGEVDDGITNNVTMFLGTYIGENTQYVDCAFSNYEIRVNKSAGSN</sequence>
<dbReference type="STRING" id="1678840.ATC1_131718"/>
<dbReference type="InterPro" id="IPR029050">
    <property type="entry name" value="Immunoprotect_excell_Ig-like"/>
</dbReference>
<evidence type="ECO:0000259" key="3">
    <source>
        <dbReference type="Pfam" id="PF11611"/>
    </source>
</evidence>
<keyword evidence="1 2" id="KW-0732">Signal</keyword>
<evidence type="ECO:0000313" key="4">
    <source>
        <dbReference type="EMBL" id="GAP41722.1"/>
    </source>
</evidence>
<dbReference type="Gene3D" id="2.60.40.1240">
    <property type="match status" value="1"/>
</dbReference>
<organism evidence="4">
    <name type="scientific">Flexilinea flocculi</name>
    <dbReference type="NCBI Taxonomy" id="1678840"/>
    <lineage>
        <taxon>Bacteria</taxon>
        <taxon>Bacillati</taxon>
        <taxon>Chloroflexota</taxon>
        <taxon>Anaerolineae</taxon>
        <taxon>Anaerolineales</taxon>
        <taxon>Anaerolineaceae</taxon>
        <taxon>Flexilinea</taxon>
    </lineage>
</organism>
<feature type="signal peptide" evidence="2">
    <location>
        <begin position="1"/>
        <end position="22"/>
    </location>
</feature>
<dbReference type="InterPro" id="IPR029051">
    <property type="entry name" value="DUF4352"/>
</dbReference>
<gene>
    <name evidence="4" type="ORF">ATC1_131718</name>
</gene>
<protein>
    <recommendedName>
        <fullName evidence="3">DUF4352 domain-containing protein</fullName>
    </recommendedName>
</protein>